<sequence>MHTIENDLLRLQIDPVGAELASVFKKSTQQEYMWQGDPNIWGSQAPVLFPIIGGLKEGTYFFNDTAYQLPKHGFIRYNQRLKVDQQSPTKVSFSLESNAETLAMYPFRFYFEVAFELIENKIQVSHVVKNEDTQSLYFSLGGHPAFNCPLKDDENYEEYYITLADGKEQQSHLLSNTGLIQKDSITVFEEGKIQLTDTLFDHDALIFKGIHAKEATLHHQTKGAVLKMNFEDFPDLGIWAKPKAPFVCIEPWLGHADVVDTTQKLEEKAGIQTLDQGQTHTSTYSITIF</sequence>
<dbReference type="GO" id="GO:0005975">
    <property type="term" value="P:carbohydrate metabolic process"/>
    <property type="evidence" value="ECO:0007669"/>
    <property type="project" value="InterPro"/>
</dbReference>
<reference evidence="5" key="1">
    <citation type="submission" date="2016-11" db="EMBL/GenBank/DDBJ databases">
        <authorList>
            <person name="Varghese N."/>
            <person name="Submissions S."/>
        </authorList>
    </citation>
    <scope>NUCLEOTIDE SEQUENCE [LARGE SCALE GENOMIC DNA]</scope>
    <source>
        <strain evidence="5">DSM 22623</strain>
    </source>
</reference>
<accession>A0A1M6JKR7</accession>
<dbReference type="Gene3D" id="2.70.98.10">
    <property type="match status" value="1"/>
</dbReference>
<dbReference type="Pfam" id="PF01263">
    <property type="entry name" value="Aldose_epim"/>
    <property type="match status" value="1"/>
</dbReference>
<dbReference type="AlphaFoldDB" id="A0A1M6JKR7"/>
<dbReference type="GO" id="GO:0030246">
    <property type="term" value="F:carbohydrate binding"/>
    <property type="evidence" value="ECO:0007669"/>
    <property type="project" value="InterPro"/>
</dbReference>
<keyword evidence="3" id="KW-0106">Calcium</keyword>
<dbReference type="OrthoDB" id="9795355at2"/>
<evidence type="ECO:0000313" key="5">
    <source>
        <dbReference type="Proteomes" id="UP000184432"/>
    </source>
</evidence>
<organism evidence="4 5">
    <name type="scientific">Aquimarina spongiae</name>
    <dbReference type="NCBI Taxonomy" id="570521"/>
    <lineage>
        <taxon>Bacteria</taxon>
        <taxon>Pseudomonadati</taxon>
        <taxon>Bacteroidota</taxon>
        <taxon>Flavobacteriia</taxon>
        <taxon>Flavobacteriales</taxon>
        <taxon>Flavobacteriaceae</taxon>
        <taxon>Aquimarina</taxon>
    </lineage>
</organism>
<dbReference type="GO" id="GO:0016853">
    <property type="term" value="F:isomerase activity"/>
    <property type="evidence" value="ECO:0007669"/>
    <property type="project" value="InterPro"/>
</dbReference>
<evidence type="ECO:0000256" key="3">
    <source>
        <dbReference type="ARBA" id="ARBA00022837"/>
    </source>
</evidence>
<evidence type="ECO:0000256" key="1">
    <source>
        <dbReference type="ARBA" id="ARBA00001913"/>
    </source>
</evidence>
<name>A0A1M6JKR7_9FLAO</name>
<dbReference type="STRING" id="570521.SAMN04488508_109116"/>
<keyword evidence="5" id="KW-1185">Reference proteome</keyword>
<comment type="subunit">
    <text evidence="2">Monomer.</text>
</comment>
<dbReference type="InterPro" id="IPR011013">
    <property type="entry name" value="Gal_mutarotase_sf_dom"/>
</dbReference>
<dbReference type="SUPFAM" id="SSF74650">
    <property type="entry name" value="Galactose mutarotase-like"/>
    <property type="match status" value="1"/>
</dbReference>
<dbReference type="RefSeq" id="WP_073319918.1">
    <property type="nucleotide sequence ID" value="NZ_FQYP01000009.1"/>
</dbReference>
<proteinExistence type="predicted"/>
<gene>
    <name evidence="4" type="ORF">SAMN04488508_109116</name>
</gene>
<evidence type="ECO:0000256" key="2">
    <source>
        <dbReference type="ARBA" id="ARBA00011245"/>
    </source>
</evidence>
<dbReference type="InterPro" id="IPR008183">
    <property type="entry name" value="Aldose_1/G6P_1-epimerase"/>
</dbReference>
<dbReference type="InterPro" id="IPR014718">
    <property type="entry name" value="GH-type_carb-bd"/>
</dbReference>
<evidence type="ECO:0000313" key="4">
    <source>
        <dbReference type="EMBL" id="SHJ47222.1"/>
    </source>
</evidence>
<protein>
    <submittedName>
        <fullName evidence="4">Galactose mutarotase</fullName>
    </submittedName>
</protein>
<dbReference type="EMBL" id="FQYP01000009">
    <property type="protein sequence ID" value="SHJ47222.1"/>
    <property type="molecule type" value="Genomic_DNA"/>
</dbReference>
<comment type="cofactor">
    <cofactor evidence="1">
        <name>Ca(2+)</name>
        <dbReference type="ChEBI" id="CHEBI:29108"/>
    </cofactor>
</comment>
<dbReference type="CDD" id="cd09024">
    <property type="entry name" value="Aldose_epim_lacX"/>
    <property type="match status" value="1"/>
</dbReference>
<dbReference type="Proteomes" id="UP000184432">
    <property type="component" value="Unassembled WGS sequence"/>
</dbReference>
<dbReference type="InterPro" id="IPR037481">
    <property type="entry name" value="LacX"/>
</dbReference>